<gene>
    <name evidence="6" type="ORF">JK359_11975</name>
</gene>
<dbReference type="GO" id="GO:0008610">
    <property type="term" value="P:lipid biosynthetic process"/>
    <property type="evidence" value="ECO:0007669"/>
    <property type="project" value="UniProtKB-ARBA"/>
</dbReference>
<dbReference type="Gene3D" id="1.10.1200.10">
    <property type="entry name" value="ACP-like"/>
    <property type="match status" value="1"/>
</dbReference>
<dbReference type="SUPFAM" id="SSF52777">
    <property type="entry name" value="CoA-dependent acyltransferases"/>
    <property type="match status" value="2"/>
</dbReference>
<feature type="domain" description="Carrier" evidence="5">
    <location>
        <begin position="493"/>
        <end position="568"/>
    </location>
</feature>
<dbReference type="FunFam" id="2.30.38.10:FF:000001">
    <property type="entry name" value="Non-ribosomal peptide synthetase PvdI"/>
    <property type="match status" value="1"/>
</dbReference>
<keyword evidence="3" id="KW-0597">Phosphoprotein</keyword>
<dbReference type="Pfam" id="PF00668">
    <property type="entry name" value="Condensation"/>
    <property type="match status" value="1"/>
</dbReference>
<dbReference type="Gene3D" id="3.40.50.980">
    <property type="match status" value="2"/>
</dbReference>
<evidence type="ECO:0000313" key="7">
    <source>
        <dbReference type="Proteomes" id="UP000661858"/>
    </source>
</evidence>
<dbReference type="InterPro" id="IPR020806">
    <property type="entry name" value="PKS_PP-bd"/>
</dbReference>
<dbReference type="InterPro" id="IPR036736">
    <property type="entry name" value="ACP-like_sf"/>
</dbReference>
<feature type="domain" description="Carrier" evidence="5">
    <location>
        <begin position="1585"/>
        <end position="1660"/>
    </location>
</feature>
<dbReference type="Gene3D" id="3.30.300.30">
    <property type="match status" value="2"/>
</dbReference>
<dbReference type="InterPro" id="IPR001242">
    <property type="entry name" value="Condensation_dom"/>
</dbReference>
<dbReference type="FunFam" id="3.40.50.12780:FF:000012">
    <property type="entry name" value="Non-ribosomal peptide synthetase"/>
    <property type="match status" value="2"/>
</dbReference>
<evidence type="ECO:0000313" key="6">
    <source>
        <dbReference type="EMBL" id="MBL1082689.1"/>
    </source>
</evidence>
<dbReference type="SUPFAM" id="SSF47336">
    <property type="entry name" value="ACP-like"/>
    <property type="match status" value="2"/>
</dbReference>
<dbReference type="GO" id="GO:0003824">
    <property type="term" value="F:catalytic activity"/>
    <property type="evidence" value="ECO:0007669"/>
    <property type="project" value="InterPro"/>
</dbReference>
<comment type="caution">
    <text evidence="6">The sequence shown here is derived from an EMBL/GenBank/DDBJ whole genome shotgun (WGS) entry which is preliminary data.</text>
</comment>
<dbReference type="GO" id="GO:0005737">
    <property type="term" value="C:cytoplasm"/>
    <property type="evidence" value="ECO:0007669"/>
    <property type="project" value="TreeGrafter"/>
</dbReference>
<dbReference type="FunFam" id="3.40.50.980:FF:000001">
    <property type="entry name" value="Non-ribosomal peptide synthetase"/>
    <property type="match status" value="2"/>
</dbReference>
<dbReference type="InterPro" id="IPR025110">
    <property type="entry name" value="AMP-bd_C"/>
</dbReference>
<dbReference type="Gene3D" id="2.30.38.10">
    <property type="entry name" value="Luciferase, Domain 3"/>
    <property type="match status" value="1"/>
</dbReference>
<dbReference type="PANTHER" id="PTHR45527:SF1">
    <property type="entry name" value="FATTY ACID SYNTHASE"/>
    <property type="match status" value="1"/>
</dbReference>
<evidence type="ECO:0000256" key="2">
    <source>
        <dbReference type="ARBA" id="ARBA00022450"/>
    </source>
</evidence>
<dbReference type="Gene3D" id="3.30.559.10">
    <property type="entry name" value="Chloramphenicol acetyltransferase-like domain"/>
    <property type="match status" value="1"/>
</dbReference>
<evidence type="ECO:0000259" key="5">
    <source>
        <dbReference type="PROSITE" id="PS50075"/>
    </source>
</evidence>
<dbReference type="CDD" id="cd05930">
    <property type="entry name" value="A_NRPS"/>
    <property type="match status" value="1"/>
</dbReference>
<proteinExistence type="predicted"/>
<dbReference type="InterPro" id="IPR010071">
    <property type="entry name" value="AA_adenyl_dom"/>
</dbReference>
<dbReference type="InterPro" id="IPR023213">
    <property type="entry name" value="CAT-like_dom_sf"/>
</dbReference>
<dbReference type="Gene3D" id="3.30.559.30">
    <property type="entry name" value="Nonribosomal peptide synthetase, condensation domain"/>
    <property type="match status" value="1"/>
</dbReference>
<dbReference type="GO" id="GO:0017000">
    <property type="term" value="P:antibiotic biosynthetic process"/>
    <property type="evidence" value="ECO:0007669"/>
    <property type="project" value="UniProtKB-ARBA"/>
</dbReference>
<dbReference type="InterPro" id="IPR006162">
    <property type="entry name" value="Ppantetheine_attach_site"/>
</dbReference>
<sequence>MNFCEIFEDVVASGADAVAVEYRGQRITYRELDARSAALAAELTTRGVTTGSLVGVAPSASPDFPAALLAVLRAGAAWLPLDPGYPAERLSYMIDDAGVRLVIADQPTAARLPAGKAEFLDPGVASADARPGAAPPPRVRPDDLAYVIYTSGSTGRPKGVELTHRGLVHLARAQARTFGTAPGDRVLQFAPASFDASVFEVVMALSAGATLVLAAREDIPPGPELVRALRDLRITRVTLPPSVLATLPAAELPDLTVLICAGEALPGHLAERWLPGRRMFNAYGPTETTVWATVAELAPGGGKPRIGTPVPGAHALVVDDRLRPLPDGKPGELVVGGDGVARGYRGRPGMTAERFVPDPLRPGGRIYRTGDRVVRHPDGALEFLGRIDHQVKIRGFRVEPDEIAHHLAEHPDVTDAVVTVRETPAGPGLIGYVTGAGPGAERLREYLAGRLPAHLVPAAVVVLERMPLTPSGKIDRPRLPAPGPGQAPASADPPATPTERDLARILGELLGQGPVPAGADFFALGGHSLLAGRFAARIREELGRDLSLQTLYEAATVRAMARHLDGRSDAPGGEPGAGTRRPAPPAPPFTPEGAADGEGVPLSFPQERIWYLEQLAPGNLAYNAQATLRLRGPLDDRLLADTLTEIVRRHDVFRMAYREVDGVPRQFRQPPMPVRLPLVDLSDLPEDERARRTEQTVRDTVRPAFDLDAPPLARWVLIRHAPDDHTLVHVEHHLVHDGWSFAVFLGELRAVYTDLAAGRTPAVRRDIPSYADFALWQRSWLSGDVLDAHLAHWTAELDGVPPALELPTDRPRPRAQSFTGSALRVELPGRLTRRLRAFSRASSVTLYTTMLSGFAAVLSRYSGQRDLVVGTGVANRRLTEVENLIGMVVNTLPLRVDLNAAPTFRELVRQVHATTARAHEWQDVPLDRLVEALRLPRDTSRNPLFQVMFSFHDSHIPDLRFAGLTGTVRELHNESAKTDLNVVVLPRAEQRAGHGVPGTDDGTGDDSVTLLWEYATDLFDAATMRHLVDRYLTLLDRALDAPDTPVDRVGLLTPAAEAEVLEAARGARTPYPADRTLPELFAQCAARHPGAPALVHGDRTVTYAELEERANRTARLLRAAGVDRDVPVGVLFDRGEEMLTALLAVVKAGGAYVPLDPRYPAQRLEAMLEDTAAPLVITRPGLRSRLGDGTTARILTFDEDELAAVPPVPPESHATPDSLAYILFTSGSTGRPKGVMVPHRAVLRLVCGADYADFGPHERIAQVADASFDALTYEVWGALLHGGSVCVVETDELLAPGGLRQALRRHRITAMFLTSALFNEVMSRHPDTFAGLKHLIVGGDALHPGRVRALLEQDPGRRPAALSNGYGPTETTTFAVCHRIDTVPAGAASVPIGRPIAHTTAYVLDGRLRLVPPGVPGELYIGGPGVARGYAARPGATAGRFLPDPFAADGSRMYRTGDIVRRRSDGALDFLGRADDQVKIRGYRVEPRELEATLTRHPGVGQAAVVVDDGPAGRRLVAYVAPPAGTDAPSAADLRTFLAAVLPPFLLPSAFGFLPSMPLTTSGKIDRAALPAVAQTAPPAAQRVAPRNGTERAVTERMAELLGHSAVGATDDFFGLGGNSLLAMRLVAGVGEHFGVRVPLSRFLADPTAARLAAEVTAAPRDGAPAHDPTDDERLLARLDELSDDEVARLLRDMADNEVER</sequence>
<protein>
    <submittedName>
        <fullName evidence="6">Amino acid adenylation domain-containing protein</fullName>
    </submittedName>
</protein>
<dbReference type="RefSeq" id="WP_201834845.1">
    <property type="nucleotide sequence ID" value="NZ_JAERRK010000005.1"/>
</dbReference>
<keyword evidence="2" id="KW-0596">Phosphopantetheine</keyword>
<comment type="cofactor">
    <cofactor evidence="1">
        <name>pantetheine 4'-phosphate</name>
        <dbReference type="ChEBI" id="CHEBI:47942"/>
    </cofactor>
</comment>
<dbReference type="Proteomes" id="UP000661858">
    <property type="component" value="Unassembled WGS sequence"/>
</dbReference>
<dbReference type="SMART" id="SM00823">
    <property type="entry name" value="PKS_PP"/>
    <property type="match status" value="2"/>
</dbReference>
<keyword evidence="7" id="KW-1185">Reference proteome</keyword>
<dbReference type="Pfam" id="PF00501">
    <property type="entry name" value="AMP-binding"/>
    <property type="match status" value="2"/>
</dbReference>
<dbReference type="InterPro" id="IPR000873">
    <property type="entry name" value="AMP-dep_synth/lig_dom"/>
</dbReference>
<evidence type="ECO:0000256" key="3">
    <source>
        <dbReference type="ARBA" id="ARBA00022553"/>
    </source>
</evidence>
<dbReference type="InterPro" id="IPR045851">
    <property type="entry name" value="AMP-bd_C_sf"/>
</dbReference>
<name>A0A937JKM7_9ACTN</name>
<dbReference type="PANTHER" id="PTHR45527">
    <property type="entry name" value="NONRIBOSOMAL PEPTIDE SYNTHETASE"/>
    <property type="match status" value="1"/>
</dbReference>
<dbReference type="NCBIfam" id="TIGR01733">
    <property type="entry name" value="AA-adenyl-dom"/>
    <property type="match status" value="2"/>
</dbReference>
<dbReference type="PROSITE" id="PS00455">
    <property type="entry name" value="AMP_BINDING"/>
    <property type="match status" value="2"/>
</dbReference>
<dbReference type="GO" id="GO:0043041">
    <property type="term" value="P:amino acid activation for nonribosomal peptide biosynthetic process"/>
    <property type="evidence" value="ECO:0007669"/>
    <property type="project" value="TreeGrafter"/>
</dbReference>
<feature type="region of interest" description="Disordered" evidence="4">
    <location>
        <begin position="471"/>
        <end position="498"/>
    </location>
</feature>
<dbReference type="EMBL" id="JAERRK010000005">
    <property type="protein sequence ID" value="MBL1082689.1"/>
    <property type="molecule type" value="Genomic_DNA"/>
</dbReference>
<dbReference type="CDD" id="cd12117">
    <property type="entry name" value="A_NRPS_Srf_like"/>
    <property type="match status" value="1"/>
</dbReference>
<dbReference type="InterPro" id="IPR042099">
    <property type="entry name" value="ANL_N_sf"/>
</dbReference>
<accession>A0A937JKM7</accession>
<dbReference type="Gene3D" id="3.40.50.1820">
    <property type="entry name" value="alpha/beta hydrolase"/>
    <property type="match status" value="1"/>
</dbReference>
<evidence type="ECO:0000256" key="4">
    <source>
        <dbReference type="SAM" id="MobiDB-lite"/>
    </source>
</evidence>
<organism evidence="6 7">
    <name type="scientific">Streptomyces actinomycinicus</name>
    <dbReference type="NCBI Taxonomy" id="1695166"/>
    <lineage>
        <taxon>Bacteria</taxon>
        <taxon>Bacillati</taxon>
        <taxon>Actinomycetota</taxon>
        <taxon>Actinomycetes</taxon>
        <taxon>Kitasatosporales</taxon>
        <taxon>Streptomycetaceae</taxon>
        <taxon>Streptomyces</taxon>
    </lineage>
</organism>
<feature type="region of interest" description="Disordered" evidence="4">
    <location>
        <begin position="565"/>
        <end position="598"/>
    </location>
</feature>
<dbReference type="GO" id="GO:0044550">
    <property type="term" value="P:secondary metabolite biosynthetic process"/>
    <property type="evidence" value="ECO:0007669"/>
    <property type="project" value="TreeGrafter"/>
</dbReference>
<dbReference type="InterPro" id="IPR020845">
    <property type="entry name" value="AMP-binding_CS"/>
</dbReference>
<evidence type="ECO:0000256" key="1">
    <source>
        <dbReference type="ARBA" id="ARBA00001957"/>
    </source>
</evidence>
<dbReference type="Gene3D" id="3.40.50.12780">
    <property type="entry name" value="N-terminal domain of ligase-like"/>
    <property type="match status" value="1"/>
</dbReference>
<dbReference type="SUPFAM" id="SSF56801">
    <property type="entry name" value="Acetyl-CoA synthetase-like"/>
    <property type="match status" value="2"/>
</dbReference>
<reference evidence="6" key="1">
    <citation type="submission" date="2021-01" db="EMBL/GenBank/DDBJ databases">
        <title>WGS of actinomycetes isolated from Thailand.</title>
        <authorList>
            <person name="Thawai C."/>
        </authorList>
    </citation>
    <scope>NUCLEOTIDE SEQUENCE</scope>
    <source>
        <strain evidence="6">RCU-197</strain>
    </source>
</reference>
<dbReference type="GO" id="GO:0031177">
    <property type="term" value="F:phosphopantetheine binding"/>
    <property type="evidence" value="ECO:0007669"/>
    <property type="project" value="InterPro"/>
</dbReference>
<dbReference type="PROSITE" id="PS50075">
    <property type="entry name" value="CARRIER"/>
    <property type="match status" value="2"/>
</dbReference>
<dbReference type="InterPro" id="IPR009081">
    <property type="entry name" value="PP-bd_ACP"/>
</dbReference>
<dbReference type="CDD" id="cd19531">
    <property type="entry name" value="LCL_NRPS-like"/>
    <property type="match status" value="1"/>
</dbReference>
<dbReference type="Pfam" id="PF00550">
    <property type="entry name" value="PP-binding"/>
    <property type="match status" value="2"/>
</dbReference>
<dbReference type="InterPro" id="IPR029058">
    <property type="entry name" value="AB_hydrolase_fold"/>
</dbReference>
<dbReference type="PROSITE" id="PS00012">
    <property type="entry name" value="PHOSPHOPANTETHEINE"/>
    <property type="match status" value="1"/>
</dbReference>
<dbReference type="Pfam" id="PF13193">
    <property type="entry name" value="AMP-binding_C"/>
    <property type="match status" value="2"/>
</dbReference>